<dbReference type="GeneID" id="36341975"/>
<name>W6UDF2_ECHGR</name>
<gene>
    <name evidence="2" type="ORF">EGR_06260</name>
</gene>
<evidence type="ECO:0000313" key="3">
    <source>
        <dbReference type="Proteomes" id="UP000019149"/>
    </source>
</evidence>
<comment type="caution">
    <text evidence="2">The sequence shown here is derived from an EMBL/GenBank/DDBJ whole genome shotgun (WGS) entry which is preliminary data.</text>
</comment>
<reference evidence="2 3" key="1">
    <citation type="journal article" date="2013" name="Nat. Genet.">
        <title>The genome of the hydatid tapeworm Echinococcus granulosus.</title>
        <authorList>
            <person name="Zheng H."/>
            <person name="Zhang W."/>
            <person name="Zhang L."/>
            <person name="Zhang Z."/>
            <person name="Li J."/>
            <person name="Lu G."/>
            <person name="Zhu Y."/>
            <person name="Wang Y."/>
            <person name="Huang Y."/>
            <person name="Liu J."/>
            <person name="Kang H."/>
            <person name="Chen J."/>
            <person name="Wang L."/>
            <person name="Chen A."/>
            <person name="Yu S."/>
            <person name="Gao Z."/>
            <person name="Jin L."/>
            <person name="Gu W."/>
            <person name="Wang Z."/>
            <person name="Zhao L."/>
            <person name="Shi B."/>
            <person name="Wen H."/>
            <person name="Lin R."/>
            <person name="Jones M.K."/>
            <person name="Brejova B."/>
            <person name="Vinar T."/>
            <person name="Zhao G."/>
            <person name="McManus D.P."/>
            <person name="Chen Z."/>
            <person name="Zhou Y."/>
            <person name="Wang S."/>
        </authorList>
    </citation>
    <scope>NUCLEOTIDE SEQUENCE [LARGE SCALE GENOMIC DNA]</scope>
</reference>
<feature type="compositionally biased region" description="Low complexity" evidence="1">
    <location>
        <begin position="261"/>
        <end position="274"/>
    </location>
</feature>
<accession>W6UDF2</accession>
<protein>
    <submittedName>
        <fullName evidence="2">Uncharacterized protein</fullName>
    </submittedName>
</protein>
<dbReference type="CTD" id="36341975"/>
<dbReference type="OMA" id="RYFIKLT"/>
<feature type="compositionally biased region" description="Basic residues" evidence="1">
    <location>
        <begin position="207"/>
        <end position="218"/>
    </location>
</feature>
<dbReference type="Proteomes" id="UP000019149">
    <property type="component" value="Unassembled WGS sequence"/>
</dbReference>
<dbReference type="EMBL" id="APAU02000054">
    <property type="protein sequence ID" value="EUB58836.1"/>
    <property type="molecule type" value="Genomic_DNA"/>
</dbReference>
<dbReference type="RefSeq" id="XP_024350032.1">
    <property type="nucleotide sequence ID" value="XM_024495509.1"/>
</dbReference>
<proteinExistence type="predicted"/>
<feature type="region of interest" description="Disordered" evidence="1">
    <location>
        <begin position="1"/>
        <end position="30"/>
    </location>
</feature>
<dbReference type="KEGG" id="egl:EGR_06260"/>
<keyword evidence="3" id="KW-1185">Reference proteome</keyword>
<feature type="compositionally biased region" description="Polar residues" evidence="1">
    <location>
        <begin position="91"/>
        <end position="102"/>
    </location>
</feature>
<feature type="region of interest" description="Disordered" evidence="1">
    <location>
        <begin position="63"/>
        <end position="283"/>
    </location>
</feature>
<feature type="compositionally biased region" description="Polar residues" evidence="1">
    <location>
        <begin position="138"/>
        <end position="157"/>
    </location>
</feature>
<evidence type="ECO:0000313" key="2">
    <source>
        <dbReference type="EMBL" id="EUB58836.1"/>
    </source>
</evidence>
<dbReference type="OrthoDB" id="10456296at2759"/>
<evidence type="ECO:0000256" key="1">
    <source>
        <dbReference type="SAM" id="MobiDB-lite"/>
    </source>
</evidence>
<dbReference type="AlphaFoldDB" id="W6UDF2"/>
<sequence>MGPEDLVLDPFVSRDRIPRTPPSAPAKSSLLSTVYSDDAVLPSSSQTSMFQTDQNRPRYFIKLTDSPRSRSQGSLQRPSSLDVKSSKSERNASNNASPNLIQVVNRDNESPVPVDFNTPEMVAAKETARRGRIRGKKSNASTPSLIEKSSCSPSKTASLPLLKIDEIIGTPRSRDGRKSQLETTSITVGRGEVPNATVPSGTPHTSVFRRLRRSKRLQKSTQPSPPLSSRHDLQRATLSLNSSAPRHRCRRHQGNREDDTSPPSASSTAITTTTRGKRRGRCPESVIPPPRVVECFTLIFFFCSSSADGNLERHSWLPRLFRLSSLTTQRGTRELCRSLSLPRSLAPISLIFQLLHTPPTLQLTSIINFDWTITGAGAPEILQTLPLWLTRALTMRDPEVGRLVTTKCEFATMRP</sequence>
<organism evidence="2 3">
    <name type="scientific">Echinococcus granulosus</name>
    <name type="common">Hydatid tapeworm</name>
    <dbReference type="NCBI Taxonomy" id="6210"/>
    <lineage>
        <taxon>Eukaryota</taxon>
        <taxon>Metazoa</taxon>
        <taxon>Spiralia</taxon>
        <taxon>Lophotrochozoa</taxon>
        <taxon>Platyhelminthes</taxon>
        <taxon>Cestoda</taxon>
        <taxon>Eucestoda</taxon>
        <taxon>Cyclophyllidea</taxon>
        <taxon>Taeniidae</taxon>
        <taxon>Echinococcus</taxon>
        <taxon>Echinococcus granulosus group</taxon>
    </lineage>
</organism>
<feature type="compositionally biased region" description="Polar residues" evidence="1">
    <location>
        <begin position="69"/>
        <end position="83"/>
    </location>
</feature>